<evidence type="ECO:0000313" key="1">
    <source>
        <dbReference type="EMBL" id="MDC8758234.1"/>
    </source>
</evidence>
<dbReference type="EMBL" id="JAQQXR010000004">
    <property type="protein sequence ID" value="MDC8758234.1"/>
    <property type="molecule type" value="Genomic_DNA"/>
</dbReference>
<dbReference type="RefSeq" id="WP_273670913.1">
    <property type="nucleotide sequence ID" value="NZ_JAQQXR010000004.1"/>
</dbReference>
<comment type="caution">
    <text evidence="1">The sequence shown here is derived from an EMBL/GenBank/DDBJ whole genome shotgun (WGS) entry which is preliminary data.</text>
</comment>
<keyword evidence="2" id="KW-1185">Reference proteome</keyword>
<name>A0ABT5K044_9BURK</name>
<proteinExistence type="predicted"/>
<dbReference type="InterPro" id="IPR021233">
    <property type="entry name" value="DUF2783"/>
</dbReference>
<dbReference type="Pfam" id="PF10932">
    <property type="entry name" value="DUF2783"/>
    <property type="match status" value="1"/>
</dbReference>
<reference evidence="1 2" key="1">
    <citation type="submission" date="2022-10" db="EMBL/GenBank/DDBJ databases">
        <title>Janthinobacterium sp. hw3 Genome sequencing.</title>
        <authorList>
            <person name="Park S."/>
        </authorList>
    </citation>
    <scope>NUCLEOTIDE SEQUENCE [LARGE SCALE GENOMIC DNA]</scope>
    <source>
        <strain evidence="2">hw3</strain>
    </source>
</reference>
<evidence type="ECO:0000313" key="2">
    <source>
        <dbReference type="Proteomes" id="UP001221208"/>
    </source>
</evidence>
<dbReference type="Proteomes" id="UP001221208">
    <property type="component" value="Unassembled WGS sequence"/>
</dbReference>
<accession>A0ABT5K044</accession>
<sequence length="68" mass="7406">MPGTLNTQPNLACPDEFYERLIEMHRDFTQTQSEAANAALILLLANHIGDAGVLREALDIARADGKLA</sequence>
<protein>
    <submittedName>
        <fullName evidence="1">DUF2783 domain-containing protein</fullName>
    </submittedName>
</protein>
<gene>
    <name evidence="1" type="ORF">OIK44_11605</name>
</gene>
<organism evidence="1 2">
    <name type="scientific">Janthinobacterium fluminis</name>
    <dbReference type="NCBI Taxonomy" id="2987524"/>
    <lineage>
        <taxon>Bacteria</taxon>
        <taxon>Pseudomonadati</taxon>
        <taxon>Pseudomonadota</taxon>
        <taxon>Betaproteobacteria</taxon>
        <taxon>Burkholderiales</taxon>
        <taxon>Oxalobacteraceae</taxon>
        <taxon>Janthinobacterium</taxon>
    </lineage>
</organism>